<evidence type="ECO:0000313" key="2">
    <source>
        <dbReference type="Proteomes" id="UP000229641"/>
    </source>
</evidence>
<accession>A0A2H0LVN7</accession>
<dbReference type="AlphaFoldDB" id="A0A2H0LVN7"/>
<dbReference type="EMBL" id="PCWA01000101">
    <property type="protein sequence ID" value="PIQ88483.1"/>
    <property type="molecule type" value="Genomic_DNA"/>
</dbReference>
<sequence length="60" mass="7468">MMTNHEKEELKIILEHLWHDERKHYQEMPCKNHIYTVLRRLAKRIGYKGEAKPYFSWKLV</sequence>
<comment type="caution">
    <text evidence="1">The sequence shown here is derived from an EMBL/GenBank/DDBJ whole genome shotgun (WGS) entry which is preliminary data.</text>
</comment>
<proteinExistence type="predicted"/>
<protein>
    <submittedName>
        <fullName evidence="1">Uncharacterized protein</fullName>
    </submittedName>
</protein>
<dbReference type="Proteomes" id="UP000229641">
    <property type="component" value="Unassembled WGS sequence"/>
</dbReference>
<reference evidence="1 2" key="1">
    <citation type="submission" date="2017-09" db="EMBL/GenBank/DDBJ databases">
        <title>Depth-based differentiation of microbial function through sediment-hosted aquifers and enrichment of novel symbionts in the deep terrestrial subsurface.</title>
        <authorList>
            <person name="Probst A.J."/>
            <person name="Ladd B."/>
            <person name="Jarett J.K."/>
            <person name="Geller-Mcgrath D.E."/>
            <person name="Sieber C.M."/>
            <person name="Emerson J.B."/>
            <person name="Anantharaman K."/>
            <person name="Thomas B.C."/>
            <person name="Malmstrom R."/>
            <person name="Stieglmeier M."/>
            <person name="Klingl A."/>
            <person name="Woyke T."/>
            <person name="Ryan C.M."/>
            <person name="Banfield J.F."/>
        </authorList>
    </citation>
    <scope>NUCLEOTIDE SEQUENCE [LARGE SCALE GENOMIC DNA]</scope>
    <source>
        <strain evidence="1">CG11_big_fil_rev_8_21_14_0_20_42_13</strain>
    </source>
</reference>
<evidence type="ECO:0000313" key="1">
    <source>
        <dbReference type="EMBL" id="PIQ88483.1"/>
    </source>
</evidence>
<gene>
    <name evidence="1" type="ORF">COV72_08110</name>
</gene>
<organism evidence="1 2">
    <name type="scientific">Candidatus Ghiorseimicrobium undicola</name>
    <dbReference type="NCBI Taxonomy" id="1974746"/>
    <lineage>
        <taxon>Bacteria</taxon>
        <taxon>Pseudomonadati</taxon>
        <taxon>Candidatus Omnitrophota</taxon>
        <taxon>Candidatus Ghiorseimicrobium</taxon>
    </lineage>
</organism>
<name>A0A2H0LVN7_9BACT</name>